<keyword evidence="3" id="KW-1185">Reference proteome</keyword>
<evidence type="ECO:0000313" key="3">
    <source>
        <dbReference type="Proteomes" id="UP000735302"/>
    </source>
</evidence>
<dbReference type="Proteomes" id="UP000735302">
    <property type="component" value="Unassembled WGS sequence"/>
</dbReference>
<proteinExistence type="predicted"/>
<organism evidence="2 3">
    <name type="scientific">Plakobranchus ocellatus</name>
    <dbReference type="NCBI Taxonomy" id="259542"/>
    <lineage>
        <taxon>Eukaryota</taxon>
        <taxon>Metazoa</taxon>
        <taxon>Spiralia</taxon>
        <taxon>Lophotrochozoa</taxon>
        <taxon>Mollusca</taxon>
        <taxon>Gastropoda</taxon>
        <taxon>Heterobranchia</taxon>
        <taxon>Euthyneura</taxon>
        <taxon>Panpulmonata</taxon>
        <taxon>Sacoglossa</taxon>
        <taxon>Placobranchoidea</taxon>
        <taxon>Plakobranchidae</taxon>
        <taxon>Plakobranchus</taxon>
    </lineage>
</organism>
<name>A0AAV4CJU1_9GAST</name>
<feature type="region of interest" description="Disordered" evidence="1">
    <location>
        <begin position="24"/>
        <end position="76"/>
    </location>
</feature>
<protein>
    <submittedName>
        <fullName evidence="2">Uncharacterized protein</fullName>
    </submittedName>
</protein>
<dbReference type="EMBL" id="BLXT01006360">
    <property type="protein sequence ID" value="GFO31139.1"/>
    <property type="molecule type" value="Genomic_DNA"/>
</dbReference>
<comment type="caution">
    <text evidence="2">The sequence shown here is derived from an EMBL/GenBank/DDBJ whole genome shotgun (WGS) entry which is preliminary data.</text>
</comment>
<dbReference type="AlphaFoldDB" id="A0AAV4CJU1"/>
<evidence type="ECO:0000256" key="1">
    <source>
        <dbReference type="SAM" id="MobiDB-lite"/>
    </source>
</evidence>
<evidence type="ECO:0000313" key="2">
    <source>
        <dbReference type="EMBL" id="GFO31139.1"/>
    </source>
</evidence>
<gene>
    <name evidence="2" type="ORF">PoB_005764400</name>
</gene>
<sequence length="93" mass="10121">MSTYFGEKTNNTYTLTQHSAIISQQGDLRFSGPPSGQGGGGSNPRQKGLCRSQGELASHCATDTPSTIGHRLDFPMVPREASSYKPEHWWHSG</sequence>
<reference evidence="2 3" key="1">
    <citation type="journal article" date="2021" name="Elife">
        <title>Chloroplast acquisition without the gene transfer in kleptoplastic sea slugs, Plakobranchus ocellatus.</title>
        <authorList>
            <person name="Maeda T."/>
            <person name="Takahashi S."/>
            <person name="Yoshida T."/>
            <person name="Shimamura S."/>
            <person name="Takaki Y."/>
            <person name="Nagai Y."/>
            <person name="Toyoda A."/>
            <person name="Suzuki Y."/>
            <person name="Arimoto A."/>
            <person name="Ishii H."/>
            <person name="Satoh N."/>
            <person name="Nishiyama T."/>
            <person name="Hasebe M."/>
            <person name="Maruyama T."/>
            <person name="Minagawa J."/>
            <person name="Obokata J."/>
            <person name="Shigenobu S."/>
        </authorList>
    </citation>
    <scope>NUCLEOTIDE SEQUENCE [LARGE SCALE GENOMIC DNA]</scope>
</reference>
<accession>A0AAV4CJU1</accession>